<keyword evidence="2" id="KW-1185">Reference proteome</keyword>
<comment type="caution">
    <text evidence="1">The sequence shown here is derived from an EMBL/GenBank/DDBJ whole genome shotgun (WGS) entry which is preliminary data.</text>
</comment>
<dbReference type="EMBL" id="JAPUUL010003252">
    <property type="protein sequence ID" value="KAJ8123918.1"/>
    <property type="molecule type" value="Genomic_DNA"/>
</dbReference>
<accession>A0ACC2J8V3</accession>
<evidence type="ECO:0000313" key="2">
    <source>
        <dbReference type="Proteomes" id="UP001153332"/>
    </source>
</evidence>
<gene>
    <name evidence="1" type="ORF">O1611_g9483</name>
</gene>
<name>A0ACC2J8V3_9PEZI</name>
<organism evidence="1 2">
    <name type="scientific">Lasiodiplodia mahajangana</name>
    <dbReference type="NCBI Taxonomy" id="1108764"/>
    <lineage>
        <taxon>Eukaryota</taxon>
        <taxon>Fungi</taxon>
        <taxon>Dikarya</taxon>
        <taxon>Ascomycota</taxon>
        <taxon>Pezizomycotina</taxon>
        <taxon>Dothideomycetes</taxon>
        <taxon>Dothideomycetes incertae sedis</taxon>
        <taxon>Botryosphaeriales</taxon>
        <taxon>Botryosphaeriaceae</taxon>
        <taxon>Lasiodiplodia</taxon>
    </lineage>
</organism>
<protein>
    <submittedName>
        <fullName evidence="1">Uncharacterized protein</fullName>
    </submittedName>
</protein>
<proteinExistence type="predicted"/>
<dbReference type="Proteomes" id="UP001153332">
    <property type="component" value="Unassembled WGS sequence"/>
</dbReference>
<sequence length="271" mass="29643">MNPDDSKNGTLLETDSSEGGEIHVVTSITEEHLRRLTENRRRLDKIVEEGFAAIDSCIYDTPNPPLGLRRRHHVPSGDPCYMSGAFEPHPGPSHIGKNPFILKSIENDEEFPIDPAILSEGHMQGAELSNYGLQGDEGQNQSTLSVSDSGPAGSSAPSTPSRNPFVIMAGQHVPFVLVGQHETPVPAPQPWKQLGVADPFAENSQRSPSSQTMPHSSHTQQAEETSPFTVKAQSYGVPEPNPSSMSDPPSNPPKKKKKKKNKQRNKKRNRH</sequence>
<evidence type="ECO:0000313" key="1">
    <source>
        <dbReference type="EMBL" id="KAJ8123918.1"/>
    </source>
</evidence>
<reference evidence="1" key="1">
    <citation type="submission" date="2022-12" db="EMBL/GenBank/DDBJ databases">
        <title>Genome Sequence of Lasiodiplodia mahajangana.</title>
        <authorList>
            <person name="Buettner E."/>
        </authorList>
    </citation>
    <scope>NUCLEOTIDE SEQUENCE</scope>
    <source>
        <strain evidence="1">VT137</strain>
    </source>
</reference>